<name>A0A6A4ILH9_9AGAR</name>
<keyword evidence="1" id="KW-0472">Membrane</keyword>
<gene>
    <name evidence="2" type="ORF">BT96DRAFT_462308</name>
</gene>
<keyword evidence="1" id="KW-1133">Transmembrane helix</keyword>
<evidence type="ECO:0000313" key="3">
    <source>
        <dbReference type="Proteomes" id="UP000799118"/>
    </source>
</evidence>
<reference evidence="2" key="1">
    <citation type="journal article" date="2019" name="Environ. Microbiol.">
        <title>Fungal ecological strategies reflected in gene transcription - a case study of two litter decomposers.</title>
        <authorList>
            <person name="Barbi F."/>
            <person name="Kohler A."/>
            <person name="Barry K."/>
            <person name="Baskaran P."/>
            <person name="Daum C."/>
            <person name="Fauchery L."/>
            <person name="Ihrmark K."/>
            <person name="Kuo A."/>
            <person name="LaButti K."/>
            <person name="Lipzen A."/>
            <person name="Morin E."/>
            <person name="Grigoriev I.V."/>
            <person name="Henrissat B."/>
            <person name="Lindahl B."/>
            <person name="Martin F."/>
        </authorList>
    </citation>
    <scope>NUCLEOTIDE SEQUENCE</scope>
    <source>
        <strain evidence="2">JB14</strain>
    </source>
</reference>
<protein>
    <submittedName>
        <fullName evidence="2">Uncharacterized protein</fullName>
    </submittedName>
</protein>
<dbReference type="Proteomes" id="UP000799118">
    <property type="component" value="Unassembled WGS sequence"/>
</dbReference>
<evidence type="ECO:0000313" key="2">
    <source>
        <dbReference type="EMBL" id="KAE9409968.1"/>
    </source>
</evidence>
<keyword evidence="3" id="KW-1185">Reference proteome</keyword>
<organism evidence="2 3">
    <name type="scientific">Gymnopus androsaceus JB14</name>
    <dbReference type="NCBI Taxonomy" id="1447944"/>
    <lineage>
        <taxon>Eukaryota</taxon>
        <taxon>Fungi</taxon>
        <taxon>Dikarya</taxon>
        <taxon>Basidiomycota</taxon>
        <taxon>Agaricomycotina</taxon>
        <taxon>Agaricomycetes</taxon>
        <taxon>Agaricomycetidae</taxon>
        <taxon>Agaricales</taxon>
        <taxon>Marasmiineae</taxon>
        <taxon>Omphalotaceae</taxon>
        <taxon>Gymnopus</taxon>
    </lineage>
</organism>
<dbReference type="AlphaFoldDB" id="A0A6A4ILH9"/>
<evidence type="ECO:0000256" key="1">
    <source>
        <dbReference type="SAM" id="Phobius"/>
    </source>
</evidence>
<feature type="transmembrane region" description="Helical" evidence="1">
    <location>
        <begin position="7"/>
        <end position="28"/>
    </location>
</feature>
<proteinExistence type="predicted"/>
<sequence>MCIILRYSIFIPVILQLVALSLFTLFPVPDFSRQTTYFYLLYFHTSYPCIHHYQ</sequence>
<dbReference type="EMBL" id="ML769386">
    <property type="protein sequence ID" value="KAE9409968.1"/>
    <property type="molecule type" value="Genomic_DNA"/>
</dbReference>
<keyword evidence="1" id="KW-0812">Transmembrane</keyword>
<accession>A0A6A4ILH9</accession>